<feature type="domain" description="AMP-dependent synthetase/ligase" evidence="2">
    <location>
        <begin position="35"/>
        <end position="405"/>
    </location>
</feature>
<dbReference type="Gene3D" id="3.40.50.12780">
    <property type="entry name" value="N-terminal domain of ligase-like"/>
    <property type="match status" value="1"/>
</dbReference>
<feature type="domain" description="AMP-binding enzyme C-terminal" evidence="3">
    <location>
        <begin position="455"/>
        <end position="530"/>
    </location>
</feature>
<accession>A0A2T2WWL6</accession>
<protein>
    <submittedName>
        <fullName evidence="4">Long-chain fatty acid--CoA ligase</fullName>
    </submittedName>
</protein>
<dbReference type="PANTHER" id="PTHR43767:SF1">
    <property type="entry name" value="NONRIBOSOMAL PEPTIDE SYNTHASE PES1 (EUROFUNG)-RELATED"/>
    <property type="match status" value="1"/>
</dbReference>
<dbReference type="PANTHER" id="PTHR43767">
    <property type="entry name" value="LONG-CHAIN-FATTY-ACID--COA LIGASE"/>
    <property type="match status" value="1"/>
</dbReference>
<keyword evidence="1" id="KW-1133">Transmembrane helix</keyword>
<name>A0A2T2WWL6_9FIRM</name>
<dbReference type="AlphaFoldDB" id="A0A2T2WWL6"/>
<evidence type="ECO:0000259" key="3">
    <source>
        <dbReference type="Pfam" id="PF13193"/>
    </source>
</evidence>
<dbReference type="InterPro" id="IPR050237">
    <property type="entry name" value="ATP-dep_AMP-bd_enzyme"/>
</dbReference>
<evidence type="ECO:0000259" key="2">
    <source>
        <dbReference type="Pfam" id="PF00501"/>
    </source>
</evidence>
<dbReference type="InterPro" id="IPR000873">
    <property type="entry name" value="AMP-dep_synth/lig_dom"/>
</dbReference>
<dbReference type="InterPro" id="IPR045851">
    <property type="entry name" value="AMP-bd_C_sf"/>
</dbReference>
<evidence type="ECO:0000313" key="5">
    <source>
        <dbReference type="Proteomes" id="UP000242699"/>
    </source>
</evidence>
<dbReference type="InterPro" id="IPR020845">
    <property type="entry name" value="AMP-binding_CS"/>
</dbReference>
<dbReference type="PROSITE" id="PS00455">
    <property type="entry name" value="AMP_BINDING"/>
    <property type="match status" value="1"/>
</dbReference>
<dbReference type="CDD" id="cd05936">
    <property type="entry name" value="FC-FACS_FadD_like"/>
    <property type="match status" value="1"/>
</dbReference>
<dbReference type="Proteomes" id="UP000242699">
    <property type="component" value="Unassembled WGS sequence"/>
</dbReference>
<keyword evidence="1" id="KW-0812">Transmembrane</keyword>
<gene>
    <name evidence="4" type="ORF">C7B43_13340</name>
</gene>
<evidence type="ECO:0000256" key="1">
    <source>
        <dbReference type="SAM" id="Phobius"/>
    </source>
</evidence>
<evidence type="ECO:0000313" key="4">
    <source>
        <dbReference type="EMBL" id="PSR26602.1"/>
    </source>
</evidence>
<proteinExistence type="predicted"/>
<keyword evidence="4" id="KW-0436">Ligase</keyword>
<dbReference type="GO" id="GO:0016878">
    <property type="term" value="F:acid-thiol ligase activity"/>
    <property type="evidence" value="ECO:0007669"/>
    <property type="project" value="UniProtKB-ARBA"/>
</dbReference>
<dbReference type="InterPro" id="IPR042099">
    <property type="entry name" value="ANL_N_sf"/>
</dbReference>
<dbReference type="InterPro" id="IPR025110">
    <property type="entry name" value="AMP-bd_C"/>
</dbReference>
<dbReference type="Pfam" id="PF13193">
    <property type="entry name" value="AMP-binding_C"/>
    <property type="match status" value="1"/>
</dbReference>
<dbReference type="EMBL" id="PXYT01000034">
    <property type="protein sequence ID" value="PSR26602.1"/>
    <property type="molecule type" value="Genomic_DNA"/>
</dbReference>
<reference evidence="4 5" key="1">
    <citation type="journal article" date="2014" name="BMC Genomics">
        <title>Comparison of environmental and isolate Sulfobacillus genomes reveals diverse carbon, sulfur, nitrogen, and hydrogen metabolisms.</title>
        <authorList>
            <person name="Justice N.B."/>
            <person name="Norman A."/>
            <person name="Brown C.T."/>
            <person name="Singh A."/>
            <person name="Thomas B.C."/>
            <person name="Banfield J.F."/>
        </authorList>
    </citation>
    <scope>NUCLEOTIDE SEQUENCE [LARGE SCALE GENOMIC DNA]</scope>
    <source>
        <strain evidence="4">AMDSBA1</strain>
    </source>
</reference>
<keyword evidence="1" id="KW-0472">Membrane</keyword>
<dbReference type="Gene3D" id="3.30.300.30">
    <property type="match status" value="1"/>
</dbReference>
<sequence>MSVYDQKPWLKHYGTVPKELVAEPRPLYDIVARWKDQTQRVAVVLENEQITYPRLWDMIRQTAEGFRRLGIKPRDRVALLLPNSLAFVLAYFGALLLNATVVALNPLYTMEELSTLLQDSEPKVLVVLPELVHVVPAHLLPLPWPVVIASADNDEKKERDAQRVYPQASVLTEWLGLSPIKDEMVPFVDPVNDVALLQYTGGTTGIPKGAMLSHWNLLANAEQSRLWMQNLLSSDQDTVLIALPVFHAYGMTVGMNLGLLTGSRLVFMARFHPESAADWIVKTRPSLFPGAPTMYVALSQYARAHNLDLTSIKGCISGSAPLPQYVQESFEQLTGGRIVEGYGLTEASPVTHCQPLWPVDYRAPGIGLPYPSTAVRIVDQEERDVPVGEVGELIVQGPQVMRGYWRRPQETQAVLREGWLYTGDLAEMDEEGYFTIQERKKDLIICSGFNVYPREVEEVLYHFPGVEEVAVVGIPDSYRGESVRAYIVPQRDTTLVFKDIDNFCRERLVSYKRPRSYRIVDQLPKSPIGKILRRELARQAAKDLDEVTHER</sequence>
<dbReference type="SUPFAM" id="SSF56801">
    <property type="entry name" value="Acetyl-CoA synthetase-like"/>
    <property type="match status" value="1"/>
</dbReference>
<feature type="transmembrane region" description="Helical" evidence="1">
    <location>
        <begin position="77"/>
        <end position="97"/>
    </location>
</feature>
<comment type="caution">
    <text evidence="4">The sequence shown here is derived from an EMBL/GenBank/DDBJ whole genome shotgun (WGS) entry which is preliminary data.</text>
</comment>
<dbReference type="Pfam" id="PF00501">
    <property type="entry name" value="AMP-binding"/>
    <property type="match status" value="1"/>
</dbReference>
<organism evidence="4 5">
    <name type="scientific">Sulfobacillus benefaciens</name>
    <dbReference type="NCBI Taxonomy" id="453960"/>
    <lineage>
        <taxon>Bacteria</taxon>
        <taxon>Bacillati</taxon>
        <taxon>Bacillota</taxon>
        <taxon>Clostridia</taxon>
        <taxon>Eubacteriales</taxon>
        <taxon>Clostridiales Family XVII. Incertae Sedis</taxon>
        <taxon>Sulfobacillus</taxon>
    </lineage>
</organism>